<sequence>MCIFSLTKCLLRRIMHSKVKEDMEFLFYIDLAGDVFGRSWIIVICGLDARL</sequence>
<dbReference type="Proteomes" id="UP000191987">
    <property type="component" value="Unassembled WGS sequence"/>
</dbReference>
<protein>
    <submittedName>
        <fullName evidence="1">Uncharacterized protein</fullName>
    </submittedName>
</protein>
<dbReference type="EMBL" id="FBWG01000033">
    <property type="protein sequence ID" value="CUX51588.1"/>
    <property type="molecule type" value="Genomic_DNA"/>
</dbReference>
<dbReference type="AlphaFoldDB" id="A0A1S7RG81"/>
<proteinExistence type="predicted"/>
<reference evidence="1 2" key="1">
    <citation type="submission" date="2016-01" db="EMBL/GenBank/DDBJ databases">
        <authorList>
            <person name="Oliw E.H."/>
        </authorList>
    </citation>
    <scope>NUCLEOTIDE SEQUENCE [LARGE SCALE GENOMIC DNA]</scope>
    <source>
        <strain evidence="1 2">Zutra 3-1</strain>
    </source>
</reference>
<accession>A0A1S7RG81</accession>
<evidence type="ECO:0000313" key="1">
    <source>
        <dbReference type="EMBL" id="CUX51588.1"/>
    </source>
</evidence>
<gene>
    <name evidence="1" type="ORF">AGR7C_Lc150060</name>
</gene>
<organism evidence="1 2">
    <name type="scientific">Agrobacterium deltaense Zutra 3/1</name>
    <dbReference type="NCBI Taxonomy" id="1183427"/>
    <lineage>
        <taxon>Bacteria</taxon>
        <taxon>Pseudomonadati</taxon>
        <taxon>Pseudomonadota</taxon>
        <taxon>Alphaproteobacteria</taxon>
        <taxon>Hyphomicrobiales</taxon>
        <taxon>Rhizobiaceae</taxon>
        <taxon>Rhizobium/Agrobacterium group</taxon>
        <taxon>Agrobacterium</taxon>
    </lineage>
</organism>
<evidence type="ECO:0000313" key="2">
    <source>
        <dbReference type="Proteomes" id="UP000191987"/>
    </source>
</evidence>
<name>A0A1S7RG81_9HYPH</name>